<reference evidence="11" key="1">
    <citation type="submission" date="2020-02" db="EMBL/GenBank/DDBJ databases">
        <authorList>
            <person name="Palmer J.M."/>
        </authorList>
    </citation>
    <scope>NUCLEOTIDE SEQUENCE</scope>
    <source>
        <strain evidence="11">EPUS1.4</strain>
        <tissue evidence="11">Thallus</tissue>
    </source>
</reference>
<feature type="chain" id="PRO_5034867592" description="Major facilitator superfamily (MFS) profile domain-containing protein" evidence="9">
    <location>
        <begin position="19"/>
        <end position="266"/>
    </location>
</feature>
<feature type="transmembrane region" description="Helical" evidence="8">
    <location>
        <begin position="89"/>
        <end position="109"/>
    </location>
</feature>
<dbReference type="GO" id="GO:0005886">
    <property type="term" value="C:plasma membrane"/>
    <property type="evidence" value="ECO:0007669"/>
    <property type="project" value="TreeGrafter"/>
</dbReference>
<name>A0A8H7ANX2_9EURO</name>
<dbReference type="PANTHER" id="PTHR23501">
    <property type="entry name" value="MAJOR FACILITATOR SUPERFAMILY"/>
    <property type="match status" value="1"/>
</dbReference>
<evidence type="ECO:0000256" key="4">
    <source>
        <dbReference type="ARBA" id="ARBA00022692"/>
    </source>
</evidence>
<keyword evidence="3" id="KW-0813">Transport</keyword>
<sequence>MTLSAVAIFLLASGIGGGATTEGMLISGRAIQSAGGGGLNVMIDLIIRDLVPLRERPEFISIVSAMFAIGTSMGPFLGGSQVQYSSWRWVFYLNLAIEAVALVILWAVLHVKCEKQSLKQNLRRCDVTGSFLSIPSTVAILFALMLGLLPHLQSFELTNEPLMPEHLFGDRNSVVPFFVTFVHALIFVWVIYFLPVYFQSVLQSTPTGSGVQLLPTMTAMIPFAFVAVAFIEKLGGYQPVHFGGLGLMALRSGLFALVDVNSSMGM</sequence>
<feature type="transmembrane region" description="Helical" evidence="8">
    <location>
        <begin position="210"/>
        <end position="231"/>
    </location>
</feature>
<keyword evidence="5 8" id="KW-1133">Transmembrane helix</keyword>
<keyword evidence="4 8" id="KW-0812">Transmembrane</keyword>
<accession>A0A8H7ANX2</accession>
<evidence type="ECO:0000259" key="10">
    <source>
        <dbReference type="PROSITE" id="PS50850"/>
    </source>
</evidence>
<dbReference type="PANTHER" id="PTHR23501:SF187">
    <property type="entry name" value="MAJOR FACILITATOR SUPERFAMILY (MFS) PROFILE DOMAIN-CONTAINING PROTEIN"/>
    <property type="match status" value="1"/>
</dbReference>
<dbReference type="Pfam" id="PF07690">
    <property type="entry name" value="MFS_1"/>
    <property type="match status" value="1"/>
</dbReference>
<evidence type="ECO:0000256" key="5">
    <source>
        <dbReference type="ARBA" id="ARBA00022989"/>
    </source>
</evidence>
<feature type="transmembrane region" description="Helical" evidence="8">
    <location>
        <begin position="59"/>
        <end position="77"/>
    </location>
</feature>
<evidence type="ECO:0000256" key="2">
    <source>
        <dbReference type="ARBA" id="ARBA00008335"/>
    </source>
</evidence>
<evidence type="ECO:0000313" key="11">
    <source>
        <dbReference type="EMBL" id="KAF7511634.1"/>
    </source>
</evidence>
<dbReference type="SUPFAM" id="SSF103473">
    <property type="entry name" value="MFS general substrate transporter"/>
    <property type="match status" value="1"/>
</dbReference>
<evidence type="ECO:0000256" key="3">
    <source>
        <dbReference type="ARBA" id="ARBA00022448"/>
    </source>
</evidence>
<gene>
    <name evidence="11" type="ORF">GJ744_003797</name>
</gene>
<feature type="transmembrane region" description="Helical" evidence="8">
    <location>
        <begin position="237"/>
        <end position="258"/>
    </location>
</feature>
<feature type="transmembrane region" description="Helical" evidence="8">
    <location>
        <begin position="173"/>
        <end position="198"/>
    </location>
</feature>
<feature type="transmembrane region" description="Helical" evidence="8">
    <location>
        <begin position="130"/>
        <end position="153"/>
    </location>
</feature>
<keyword evidence="6 8" id="KW-0472">Membrane</keyword>
<dbReference type="Proteomes" id="UP000606974">
    <property type="component" value="Unassembled WGS sequence"/>
</dbReference>
<dbReference type="OrthoDB" id="10021397at2759"/>
<evidence type="ECO:0000256" key="7">
    <source>
        <dbReference type="ARBA" id="ARBA00023180"/>
    </source>
</evidence>
<comment type="similarity">
    <text evidence="2">Belongs to the major facilitator superfamily.</text>
</comment>
<organism evidence="11 12">
    <name type="scientific">Endocarpon pusillum</name>
    <dbReference type="NCBI Taxonomy" id="364733"/>
    <lineage>
        <taxon>Eukaryota</taxon>
        <taxon>Fungi</taxon>
        <taxon>Dikarya</taxon>
        <taxon>Ascomycota</taxon>
        <taxon>Pezizomycotina</taxon>
        <taxon>Eurotiomycetes</taxon>
        <taxon>Chaetothyriomycetidae</taxon>
        <taxon>Verrucariales</taxon>
        <taxon>Verrucariaceae</taxon>
        <taxon>Endocarpon</taxon>
    </lineage>
</organism>
<comment type="caution">
    <text evidence="11">The sequence shown here is derived from an EMBL/GenBank/DDBJ whole genome shotgun (WGS) entry which is preliminary data.</text>
</comment>
<protein>
    <recommendedName>
        <fullName evidence="10">Major facilitator superfamily (MFS) profile domain-containing protein</fullName>
    </recommendedName>
</protein>
<dbReference type="InterPro" id="IPR020846">
    <property type="entry name" value="MFS_dom"/>
</dbReference>
<dbReference type="PROSITE" id="PS50850">
    <property type="entry name" value="MFS"/>
    <property type="match status" value="1"/>
</dbReference>
<dbReference type="AlphaFoldDB" id="A0A8H7ANX2"/>
<dbReference type="Gene3D" id="1.20.1720.10">
    <property type="entry name" value="Multidrug resistance protein D"/>
    <property type="match status" value="1"/>
</dbReference>
<evidence type="ECO:0000256" key="8">
    <source>
        <dbReference type="SAM" id="Phobius"/>
    </source>
</evidence>
<keyword evidence="12" id="KW-1185">Reference proteome</keyword>
<evidence type="ECO:0000256" key="1">
    <source>
        <dbReference type="ARBA" id="ARBA00004141"/>
    </source>
</evidence>
<evidence type="ECO:0000256" key="6">
    <source>
        <dbReference type="ARBA" id="ARBA00023136"/>
    </source>
</evidence>
<evidence type="ECO:0000313" key="12">
    <source>
        <dbReference type="Proteomes" id="UP000606974"/>
    </source>
</evidence>
<feature type="domain" description="Major facilitator superfamily (MFS) profile" evidence="10">
    <location>
        <begin position="1"/>
        <end position="266"/>
    </location>
</feature>
<proteinExistence type="inferred from homology"/>
<feature type="signal peptide" evidence="9">
    <location>
        <begin position="1"/>
        <end position="18"/>
    </location>
</feature>
<keyword evidence="7" id="KW-0325">Glycoprotein</keyword>
<dbReference type="InterPro" id="IPR036259">
    <property type="entry name" value="MFS_trans_sf"/>
</dbReference>
<keyword evidence="9" id="KW-0732">Signal</keyword>
<dbReference type="EMBL" id="JAACFV010000018">
    <property type="protein sequence ID" value="KAF7511634.1"/>
    <property type="molecule type" value="Genomic_DNA"/>
</dbReference>
<dbReference type="InterPro" id="IPR011701">
    <property type="entry name" value="MFS"/>
</dbReference>
<evidence type="ECO:0000256" key="9">
    <source>
        <dbReference type="SAM" id="SignalP"/>
    </source>
</evidence>
<comment type="subcellular location">
    <subcellularLocation>
        <location evidence="1">Membrane</location>
        <topology evidence="1">Multi-pass membrane protein</topology>
    </subcellularLocation>
</comment>
<dbReference type="GO" id="GO:0022857">
    <property type="term" value="F:transmembrane transporter activity"/>
    <property type="evidence" value="ECO:0007669"/>
    <property type="project" value="InterPro"/>
</dbReference>